<evidence type="ECO:0000256" key="2">
    <source>
        <dbReference type="PROSITE-ProRule" id="PRU00192"/>
    </source>
</evidence>
<dbReference type="AlphaFoldDB" id="A0A1R0GRE9"/>
<keyword evidence="1 2" id="KW-0728">SH3 domain</keyword>
<protein>
    <recommendedName>
        <fullName evidence="4">SH3 domain-containing protein</fullName>
    </recommendedName>
</protein>
<evidence type="ECO:0000313" key="6">
    <source>
        <dbReference type="Proteomes" id="UP000187455"/>
    </source>
</evidence>
<dbReference type="Proteomes" id="UP000187455">
    <property type="component" value="Unassembled WGS sequence"/>
</dbReference>
<feature type="compositionally biased region" description="Polar residues" evidence="3">
    <location>
        <begin position="94"/>
        <end position="106"/>
    </location>
</feature>
<evidence type="ECO:0000313" key="5">
    <source>
        <dbReference type="EMBL" id="OLY79472.1"/>
    </source>
</evidence>
<dbReference type="OrthoDB" id="27823at2759"/>
<keyword evidence="6" id="KW-1185">Reference proteome</keyword>
<feature type="compositionally biased region" description="Polar residues" evidence="3">
    <location>
        <begin position="72"/>
        <end position="86"/>
    </location>
</feature>
<dbReference type="SMART" id="SM00326">
    <property type="entry name" value="SH3"/>
    <property type="match status" value="1"/>
</dbReference>
<evidence type="ECO:0000256" key="3">
    <source>
        <dbReference type="SAM" id="MobiDB-lite"/>
    </source>
</evidence>
<comment type="caution">
    <text evidence="5">The sequence shown here is derived from an EMBL/GenBank/DDBJ whole genome shotgun (WGS) entry which is preliminary data.</text>
</comment>
<accession>A0A1R0GRE9</accession>
<dbReference type="CDD" id="cd00174">
    <property type="entry name" value="SH3"/>
    <property type="match status" value="1"/>
</dbReference>
<feature type="region of interest" description="Disordered" evidence="3">
    <location>
        <begin position="453"/>
        <end position="479"/>
    </location>
</feature>
<evidence type="ECO:0000256" key="1">
    <source>
        <dbReference type="ARBA" id="ARBA00022443"/>
    </source>
</evidence>
<dbReference type="InterPro" id="IPR036028">
    <property type="entry name" value="SH3-like_dom_sf"/>
</dbReference>
<name>A0A1R0GRE9_9FUNG</name>
<evidence type="ECO:0000259" key="4">
    <source>
        <dbReference type="PROSITE" id="PS50002"/>
    </source>
</evidence>
<dbReference type="STRING" id="133383.A0A1R0GRE9"/>
<dbReference type="EMBL" id="LSSL01004418">
    <property type="protein sequence ID" value="OLY79472.1"/>
    <property type="molecule type" value="Genomic_DNA"/>
</dbReference>
<sequence length="694" mass="77916">MLSNNHIEHTRYHQSSHTANHPFPEEVVISELGLYLIASIRKNVQILLDNKEISLENYSTINSCLPLSPQYPKNSKDLNQITTPLSSPGRRTESNYFSKSTKVQTYKSLPFSSADSSPKSISSSKGYGKKLPPTHPKNLRQNASPPKILSRNHPSCIKLKRSIDFDLLRTSYEYAKDKDVLIESPRTILSKFPDVPTCSSIPNPNKDPDKLKAADPNFSFETFDESILASNSNLSDVTAISSNSAGASYSSPSSVDFPNLGSRNNHVPSLGISSEFQKKIISVSDPIFTDSSHSNSSSIDSKAFLNSNLKYLGDEPEGGISSNDLSTFSQNFENQSRKNHEVSSDPSKNRKVLFPSESSGTDSYSHLNPAFRLILPNIHKLKTPKVQRKHSIAQPEDDQFADTDDDISIYNKTVPENRSIPKLLKNSAFDLSTIETECLPKNEVYYFMNSSSENISRPDNDTAGRSFHSSRSSSRDNMIRKSASNLKLYDSRHTFEFDHSDSTIKPSSRESFSQYYHQKKMYESLDLQLNLSKEELSCTNPYKDDSLGSKNESNTAVNSLNFELKSIGISDSKESNSPRKLGDMFYNKPLPNTPNNKSKVFCRELFNHKEDSFLELYDSNQALISQKLPCYAKATLSYESKLQGRLKLSKGDMVYITDRINSEWVLGSITASSDLPTREYRSGIFPSYAFTFDF</sequence>
<dbReference type="InterPro" id="IPR001452">
    <property type="entry name" value="SH3_domain"/>
</dbReference>
<proteinExistence type="predicted"/>
<organism evidence="5 6">
    <name type="scientific">Smittium mucronatum</name>
    <dbReference type="NCBI Taxonomy" id="133383"/>
    <lineage>
        <taxon>Eukaryota</taxon>
        <taxon>Fungi</taxon>
        <taxon>Fungi incertae sedis</taxon>
        <taxon>Zoopagomycota</taxon>
        <taxon>Kickxellomycotina</taxon>
        <taxon>Harpellomycetes</taxon>
        <taxon>Harpellales</taxon>
        <taxon>Legeriomycetaceae</taxon>
        <taxon>Smittium</taxon>
    </lineage>
</organism>
<dbReference type="PROSITE" id="PS50002">
    <property type="entry name" value="SH3"/>
    <property type="match status" value="1"/>
</dbReference>
<reference evidence="5 6" key="1">
    <citation type="journal article" date="2016" name="Mol. Biol. Evol.">
        <title>Genome-Wide Survey of Gut Fungi (Harpellales) Reveals the First Horizontally Transferred Ubiquitin Gene from a Mosquito Host.</title>
        <authorList>
            <person name="Wang Y."/>
            <person name="White M.M."/>
            <person name="Kvist S."/>
            <person name="Moncalvo J.M."/>
        </authorList>
    </citation>
    <scope>NUCLEOTIDE SEQUENCE [LARGE SCALE GENOMIC DNA]</scope>
    <source>
        <strain evidence="5 6">ALG-7-W6</strain>
    </source>
</reference>
<gene>
    <name evidence="5" type="ORF">AYI68_g6459</name>
</gene>
<feature type="region of interest" description="Disordered" evidence="3">
    <location>
        <begin position="333"/>
        <end position="362"/>
    </location>
</feature>
<dbReference type="Gene3D" id="2.30.30.40">
    <property type="entry name" value="SH3 Domains"/>
    <property type="match status" value="1"/>
</dbReference>
<dbReference type="SUPFAM" id="SSF50044">
    <property type="entry name" value="SH3-domain"/>
    <property type="match status" value="1"/>
</dbReference>
<feature type="compositionally biased region" description="Low complexity" evidence="3">
    <location>
        <begin position="107"/>
        <end position="130"/>
    </location>
</feature>
<feature type="region of interest" description="Disordered" evidence="3">
    <location>
        <begin position="72"/>
        <end position="152"/>
    </location>
</feature>
<feature type="domain" description="SH3" evidence="4">
    <location>
        <begin position="627"/>
        <end position="694"/>
    </location>
</feature>